<dbReference type="OrthoDB" id="2378493at2759"/>
<dbReference type="InterPro" id="IPR032675">
    <property type="entry name" value="LRR_dom_sf"/>
</dbReference>
<comment type="caution">
    <text evidence="2">The sequence shown here is derived from an EMBL/GenBank/DDBJ whole genome shotgun (WGS) entry which is preliminary data.</text>
</comment>
<dbReference type="Gene3D" id="3.80.10.10">
    <property type="entry name" value="Ribonuclease Inhibitor"/>
    <property type="match status" value="1"/>
</dbReference>
<evidence type="ECO:0000313" key="3">
    <source>
        <dbReference type="Proteomes" id="UP000789342"/>
    </source>
</evidence>
<evidence type="ECO:0000313" key="2">
    <source>
        <dbReference type="EMBL" id="CAG8613965.1"/>
    </source>
</evidence>
<dbReference type="EMBL" id="CAJVPV010007039">
    <property type="protein sequence ID" value="CAG8613965.1"/>
    <property type="molecule type" value="Genomic_DNA"/>
</dbReference>
<gene>
    <name evidence="2" type="ORF">AMORRO_LOCUS8354</name>
</gene>
<dbReference type="PROSITE" id="PS50181">
    <property type="entry name" value="FBOX"/>
    <property type="match status" value="1"/>
</dbReference>
<name>A0A9N9CTP8_9GLOM</name>
<accession>A0A9N9CTP8</accession>
<evidence type="ECO:0000259" key="1">
    <source>
        <dbReference type="PROSITE" id="PS50181"/>
    </source>
</evidence>
<dbReference type="AlphaFoldDB" id="A0A9N9CTP8"/>
<dbReference type="InterPro" id="IPR001810">
    <property type="entry name" value="F-box_dom"/>
</dbReference>
<proteinExistence type="predicted"/>
<keyword evidence="3" id="KW-1185">Reference proteome</keyword>
<dbReference type="Proteomes" id="UP000789342">
    <property type="component" value="Unassembled WGS sequence"/>
</dbReference>
<protein>
    <submittedName>
        <fullName evidence="2">14158_t:CDS:1</fullName>
    </submittedName>
</protein>
<reference evidence="2" key="1">
    <citation type="submission" date="2021-06" db="EMBL/GenBank/DDBJ databases">
        <authorList>
            <person name="Kallberg Y."/>
            <person name="Tangrot J."/>
            <person name="Rosling A."/>
        </authorList>
    </citation>
    <scope>NUCLEOTIDE SEQUENCE</scope>
    <source>
        <strain evidence="2">CL551</strain>
    </source>
</reference>
<sequence length="512" mass="59923">MVVASLPVLCLQNIFNHLKYNDFYSRRSLVLLNRYWCISLIPELWRNPFYFSLKTSNQVKLINTYLKCLPPNVREDLAIPCCLRLPTAFDYPYFLQEFEPDGIYKFIKNWVAANTPGNYVEDRVIVLFGALVENFIANASNIQEVVLFWDQPLNMFNFPSSKTSLSQIQRFKCFTMFNDSIQQISDIFNSAYPISQNIHTIDISIYDYKITDKSRQLFENLSQLIRHQRSLKSISIECREPDFYPLWKSIFLHTDSIREIEFCDIAFSKRFPFPLQVLGSFIHLKNLFIYDCKNLSFGPRKISPSAFQKLCSFHINHCEGFPMEFVKFVLSQSNSNLNDMRYINKEVSVEFIGLCSTYCTNLTSFRAMIKKDQIPSILNLCQQCKGLKDLSVYDSSPYPYSDKQVADEDGNEFLEELGKVLPRKLNCFRYQLNWSFSPETLESFLTNCAARELRILDLDSFKEFKDEHLEIIIKYCSGSLEYLRLCDRENVSPQCLHRARGVIEEIEFQNLA</sequence>
<organism evidence="2 3">
    <name type="scientific">Acaulospora morrowiae</name>
    <dbReference type="NCBI Taxonomy" id="94023"/>
    <lineage>
        <taxon>Eukaryota</taxon>
        <taxon>Fungi</taxon>
        <taxon>Fungi incertae sedis</taxon>
        <taxon>Mucoromycota</taxon>
        <taxon>Glomeromycotina</taxon>
        <taxon>Glomeromycetes</taxon>
        <taxon>Diversisporales</taxon>
        <taxon>Acaulosporaceae</taxon>
        <taxon>Acaulospora</taxon>
    </lineage>
</organism>
<feature type="domain" description="F-box" evidence="1">
    <location>
        <begin position="1"/>
        <end position="53"/>
    </location>
</feature>